<gene>
    <name evidence="1" type="ORF">PCOR1329_LOCUS4410</name>
</gene>
<feature type="non-terminal residue" evidence="1">
    <location>
        <position position="229"/>
    </location>
</feature>
<proteinExistence type="predicted"/>
<sequence length="229" mass="23708">MLSAEDPVEWLMEHSGGGGSASLNRPTAALLAEALAGKGAVAREDFVHSLSAVNGLTRESAASLVKRFGTRSALRDHLSEATDPVAEAGQLLPQLSRPACCRLVEAVLGQDGLALERHRQRIMAADGVSEASADSLAARFPDAASLCRALLSDESAPEPVGRAMALARLSRPAARGLVAEFLDGHAGLAWDDLVQRVGSTPGISPGTARTLVQRFSGDQAGLLRAAAAD</sequence>
<evidence type="ECO:0000313" key="1">
    <source>
        <dbReference type="EMBL" id="CAK0794406.1"/>
    </source>
</evidence>
<keyword evidence="2" id="KW-1185">Reference proteome</keyword>
<protein>
    <recommendedName>
        <fullName evidence="3">Annexin</fullName>
    </recommendedName>
</protein>
<name>A0ABN9PV04_9DINO</name>
<evidence type="ECO:0000313" key="2">
    <source>
        <dbReference type="Proteomes" id="UP001189429"/>
    </source>
</evidence>
<organism evidence="1 2">
    <name type="scientific">Prorocentrum cordatum</name>
    <dbReference type="NCBI Taxonomy" id="2364126"/>
    <lineage>
        <taxon>Eukaryota</taxon>
        <taxon>Sar</taxon>
        <taxon>Alveolata</taxon>
        <taxon>Dinophyceae</taxon>
        <taxon>Prorocentrales</taxon>
        <taxon>Prorocentraceae</taxon>
        <taxon>Prorocentrum</taxon>
    </lineage>
</organism>
<comment type="caution">
    <text evidence="1">The sequence shown here is derived from an EMBL/GenBank/DDBJ whole genome shotgun (WGS) entry which is preliminary data.</text>
</comment>
<dbReference type="Proteomes" id="UP001189429">
    <property type="component" value="Unassembled WGS sequence"/>
</dbReference>
<reference evidence="1" key="1">
    <citation type="submission" date="2023-10" db="EMBL/GenBank/DDBJ databases">
        <authorList>
            <person name="Chen Y."/>
            <person name="Shah S."/>
            <person name="Dougan E. K."/>
            <person name="Thang M."/>
            <person name="Chan C."/>
        </authorList>
    </citation>
    <scope>NUCLEOTIDE SEQUENCE [LARGE SCALE GENOMIC DNA]</scope>
</reference>
<dbReference type="EMBL" id="CAUYUJ010001137">
    <property type="protein sequence ID" value="CAK0794406.1"/>
    <property type="molecule type" value="Genomic_DNA"/>
</dbReference>
<accession>A0ABN9PV04</accession>
<evidence type="ECO:0008006" key="3">
    <source>
        <dbReference type="Google" id="ProtNLM"/>
    </source>
</evidence>